<dbReference type="InterPro" id="IPR037264">
    <property type="entry name" value="TFIID_NTD2_sf"/>
</dbReference>
<evidence type="ECO:0000256" key="5">
    <source>
        <dbReference type="ARBA" id="ARBA00023015"/>
    </source>
</evidence>
<dbReference type="Pfam" id="PF04494">
    <property type="entry name" value="TFIID_NTD2"/>
    <property type="match status" value="1"/>
</dbReference>
<dbReference type="Proteomes" id="UP001432322">
    <property type="component" value="Unassembled WGS sequence"/>
</dbReference>
<evidence type="ECO:0000259" key="10">
    <source>
        <dbReference type="Pfam" id="PF04494"/>
    </source>
</evidence>
<evidence type="ECO:0000256" key="6">
    <source>
        <dbReference type="ARBA" id="ARBA00023163"/>
    </source>
</evidence>
<evidence type="ECO:0000256" key="7">
    <source>
        <dbReference type="ARBA" id="ARBA00023242"/>
    </source>
</evidence>
<feature type="non-terminal residue" evidence="11">
    <location>
        <position position="1"/>
    </location>
</feature>
<evidence type="ECO:0000256" key="8">
    <source>
        <dbReference type="PROSITE-ProRule" id="PRU00221"/>
    </source>
</evidence>
<accession>A0AAV5WC90</accession>
<dbReference type="GO" id="GO:0006367">
    <property type="term" value="P:transcription initiation at RNA polymerase II promoter"/>
    <property type="evidence" value="ECO:0007669"/>
    <property type="project" value="TreeGrafter"/>
</dbReference>
<dbReference type="PROSITE" id="PS50896">
    <property type="entry name" value="LISH"/>
    <property type="match status" value="1"/>
</dbReference>
<dbReference type="InterPro" id="IPR001680">
    <property type="entry name" value="WD40_rpt"/>
</dbReference>
<dbReference type="Gene3D" id="1.25.40.500">
    <property type="entry name" value="TFIID subunit TAF5, NTD2 domain"/>
    <property type="match status" value="1"/>
</dbReference>
<keyword evidence="3 8" id="KW-0853">WD repeat</keyword>
<proteinExistence type="inferred from homology"/>
<name>A0AAV5WC90_9BILA</name>
<reference evidence="11" key="1">
    <citation type="submission" date="2023-10" db="EMBL/GenBank/DDBJ databases">
        <title>Genome assembly of Pristionchus species.</title>
        <authorList>
            <person name="Yoshida K."/>
            <person name="Sommer R.J."/>
        </authorList>
    </citation>
    <scope>NUCLEOTIDE SEQUENCE</scope>
    <source>
        <strain evidence="11">RS5133</strain>
    </source>
</reference>
<sequence>DLGPAGDGSGNGPVLPQSQVPSDILQHMLSFLRKHGYSDTEETLARESAQKSGGTNGTPSNLIASNESVTSEFATLLTHVDASFDFYQAEFSLLIFPVFAHSYLKLLLDGQQNLAISLMEKYGVRVPSSYEEEVKILASLTNPNQALAHPTVQNLMKRKFVVKLCKASLKQLEPLLNRLPSIANILKERVDIEINEVVSKERSTVEWQMGSIMGQTGKYERRHKMYHGMMKEECIYALEKRKSRTKEDAKKRELNAPVVDRIPLPPLSEYMRLERTRAIKDSNKMCVIGQEQPPSVCFYTTLNGHGGVSSCDISDDSSYLALGFGDSGISVFALNEDKKMRKMKGADDLDKLDQESDDIMTEMVENESAGVITFNGHAAPIYSLNFSPDKRILASTSGDNTIRLWSMHTQTNALVIRVPSPIWQIAFCQRGYYYATASSSHTAAVWATERMHPLRIFADPLSHVSSVDFHANCNYIVGGSDDRYVRVWDVLSGACVRTFTGHRAPVRCTKFSPCGRFVVSVDGDGVALVWDLSMQRLMGGDTRKMHTRIPSLSWSRDGGTFALSRGGSELSLYSLDNLIMASMPSQSDYNTYDAKLDMPNFESESFATKDSPVVGLHFTRRNLLLGVGSFDQ</sequence>
<dbReference type="PANTHER" id="PTHR19879:SF1">
    <property type="entry name" value="CANNONBALL-RELATED"/>
    <property type="match status" value="1"/>
</dbReference>
<dbReference type="SUPFAM" id="SSF160897">
    <property type="entry name" value="Taf5 N-terminal domain-like"/>
    <property type="match status" value="1"/>
</dbReference>
<feature type="compositionally biased region" description="Polar residues" evidence="9">
    <location>
        <begin position="50"/>
        <end position="63"/>
    </location>
</feature>
<dbReference type="InterPro" id="IPR015943">
    <property type="entry name" value="WD40/YVTN_repeat-like_dom_sf"/>
</dbReference>
<dbReference type="Gene3D" id="2.130.10.10">
    <property type="entry name" value="YVTN repeat-like/Quinoprotein amine dehydrogenase"/>
    <property type="match status" value="2"/>
</dbReference>
<evidence type="ECO:0000256" key="3">
    <source>
        <dbReference type="ARBA" id="ARBA00022574"/>
    </source>
</evidence>
<dbReference type="PROSITE" id="PS50294">
    <property type="entry name" value="WD_REPEATS_REGION"/>
    <property type="match status" value="3"/>
</dbReference>
<dbReference type="InterPro" id="IPR006594">
    <property type="entry name" value="LisH"/>
</dbReference>
<evidence type="ECO:0000256" key="2">
    <source>
        <dbReference type="ARBA" id="ARBA00009435"/>
    </source>
</evidence>
<organism evidence="11 12">
    <name type="scientific">Pristionchus fissidentatus</name>
    <dbReference type="NCBI Taxonomy" id="1538716"/>
    <lineage>
        <taxon>Eukaryota</taxon>
        <taxon>Metazoa</taxon>
        <taxon>Ecdysozoa</taxon>
        <taxon>Nematoda</taxon>
        <taxon>Chromadorea</taxon>
        <taxon>Rhabditida</taxon>
        <taxon>Rhabditina</taxon>
        <taxon>Diplogasteromorpha</taxon>
        <taxon>Diplogasteroidea</taxon>
        <taxon>Neodiplogasteridae</taxon>
        <taxon>Pristionchus</taxon>
    </lineage>
</organism>
<gene>
    <name evidence="11" type="ORF">PFISCL1PPCAC_19743</name>
</gene>
<dbReference type="PROSITE" id="PS50082">
    <property type="entry name" value="WD_REPEATS_2"/>
    <property type="match status" value="3"/>
</dbReference>
<dbReference type="InterPro" id="IPR020472">
    <property type="entry name" value="WD40_PAC1"/>
</dbReference>
<keyword evidence="12" id="KW-1185">Reference proteome</keyword>
<keyword evidence="7" id="KW-0539">Nucleus</keyword>
<feature type="repeat" description="WD" evidence="8">
    <location>
        <begin position="457"/>
        <end position="498"/>
    </location>
</feature>
<dbReference type="InterPro" id="IPR019775">
    <property type="entry name" value="WD40_repeat_CS"/>
</dbReference>
<feature type="region of interest" description="Disordered" evidence="9">
    <location>
        <begin position="42"/>
        <end position="63"/>
    </location>
</feature>
<dbReference type="Pfam" id="PF00400">
    <property type="entry name" value="WD40"/>
    <property type="match status" value="4"/>
</dbReference>
<keyword evidence="5" id="KW-0805">Transcription regulation</keyword>
<dbReference type="AlphaFoldDB" id="A0AAV5WC90"/>
<comment type="caution">
    <text evidence="11">The sequence shown here is derived from an EMBL/GenBank/DDBJ whole genome shotgun (WGS) entry which is preliminary data.</text>
</comment>
<comment type="similarity">
    <text evidence="2">Belongs to the WD repeat TAF5 family.</text>
</comment>
<dbReference type="EMBL" id="BTSY01000005">
    <property type="protein sequence ID" value="GMT28446.1"/>
    <property type="molecule type" value="Genomic_DNA"/>
</dbReference>
<keyword evidence="4" id="KW-0677">Repeat</keyword>
<dbReference type="SMART" id="SM00667">
    <property type="entry name" value="LisH"/>
    <property type="match status" value="1"/>
</dbReference>
<feature type="domain" description="TFIID subunit TAF5 NTD2" evidence="10">
    <location>
        <begin position="66"/>
        <end position="178"/>
    </location>
</feature>
<dbReference type="GO" id="GO:0005669">
    <property type="term" value="C:transcription factor TFIID complex"/>
    <property type="evidence" value="ECO:0007669"/>
    <property type="project" value="TreeGrafter"/>
</dbReference>
<feature type="repeat" description="WD" evidence="8">
    <location>
        <begin position="374"/>
        <end position="415"/>
    </location>
</feature>
<dbReference type="CDD" id="cd00200">
    <property type="entry name" value="WD40"/>
    <property type="match status" value="1"/>
</dbReference>
<feature type="repeat" description="WD" evidence="8">
    <location>
        <begin position="499"/>
        <end position="533"/>
    </location>
</feature>
<evidence type="ECO:0000256" key="9">
    <source>
        <dbReference type="SAM" id="MobiDB-lite"/>
    </source>
</evidence>
<dbReference type="PROSITE" id="PS00678">
    <property type="entry name" value="WD_REPEATS_1"/>
    <property type="match status" value="2"/>
</dbReference>
<comment type="subcellular location">
    <subcellularLocation>
        <location evidence="1">Nucleus</location>
    </subcellularLocation>
</comment>
<dbReference type="SUPFAM" id="SSF50978">
    <property type="entry name" value="WD40 repeat-like"/>
    <property type="match status" value="1"/>
</dbReference>
<dbReference type="GO" id="GO:0016251">
    <property type="term" value="F:RNA polymerase II general transcription initiation factor activity"/>
    <property type="evidence" value="ECO:0007669"/>
    <property type="project" value="TreeGrafter"/>
</dbReference>
<dbReference type="PANTHER" id="PTHR19879">
    <property type="entry name" value="TRANSCRIPTION INITIATION FACTOR TFIID"/>
    <property type="match status" value="1"/>
</dbReference>
<keyword evidence="6" id="KW-0804">Transcription</keyword>
<evidence type="ECO:0000256" key="4">
    <source>
        <dbReference type="ARBA" id="ARBA00022737"/>
    </source>
</evidence>
<evidence type="ECO:0000256" key="1">
    <source>
        <dbReference type="ARBA" id="ARBA00004123"/>
    </source>
</evidence>
<dbReference type="InterPro" id="IPR007582">
    <property type="entry name" value="TFIID_NTD2"/>
</dbReference>
<dbReference type="SMART" id="SM00320">
    <property type="entry name" value="WD40"/>
    <property type="match status" value="5"/>
</dbReference>
<protein>
    <recommendedName>
        <fullName evidence="10">TFIID subunit TAF5 NTD2 domain-containing protein</fullName>
    </recommendedName>
</protein>
<dbReference type="CDD" id="cd08044">
    <property type="entry name" value="TAF5_NTD2"/>
    <property type="match status" value="1"/>
</dbReference>
<dbReference type="Pfam" id="PF08513">
    <property type="entry name" value="LisH"/>
    <property type="match status" value="1"/>
</dbReference>
<dbReference type="InterPro" id="IPR036322">
    <property type="entry name" value="WD40_repeat_dom_sf"/>
</dbReference>
<evidence type="ECO:0000313" key="11">
    <source>
        <dbReference type="EMBL" id="GMT28446.1"/>
    </source>
</evidence>
<dbReference type="PRINTS" id="PR00320">
    <property type="entry name" value="GPROTEINBRPT"/>
</dbReference>
<evidence type="ECO:0000313" key="12">
    <source>
        <dbReference type="Proteomes" id="UP001432322"/>
    </source>
</evidence>